<evidence type="ECO:0000313" key="1">
    <source>
        <dbReference type="EMBL" id="AGX88965.1"/>
    </source>
</evidence>
<gene>
    <name evidence="1" type="ORF">PRV_01000</name>
</gene>
<dbReference type="Proteomes" id="UP000017119">
    <property type="component" value="Chromosome"/>
</dbReference>
<proteinExistence type="predicted"/>
<sequence>MHQQKYLIRINYSKLHWFYKKNEWDIGGAYITPLFFLFF</sequence>
<dbReference type="EMBL" id="CP006771">
    <property type="protein sequence ID" value="AGX88965.1"/>
    <property type="molecule type" value="Genomic_DNA"/>
</dbReference>
<name>U5NCC5_9MOLU</name>
<accession>U5NCC5</accession>
<evidence type="ECO:0000313" key="2">
    <source>
        <dbReference type="Proteomes" id="UP000017119"/>
    </source>
</evidence>
<dbReference type="HOGENOM" id="CLU_3313074_0_0_14"/>
<dbReference type="AlphaFoldDB" id="U5NCC5"/>
<protein>
    <submittedName>
        <fullName evidence="1">Uncharacterized protein</fullName>
    </submittedName>
</protein>
<dbReference type="PATRIC" id="fig|1403316.3.peg.176"/>
<keyword evidence="2" id="KW-1185">Reference proteome</keyword>
<dbReference type="KEGG" id="mpv:PRV_01000"/>
<organism evidence="1 2">
    <name type="scientific">Mycoplasma parvum str. Indiana</name>
    <dbReference type="NCBI Taxonomy" id="1403316"/>
    <lineage>
        <taxon>Bacteria</taxon>
        <taxon>Bacillati</taxon>
        <taxon>Mycoplasmatota</taxon>
        <taxon>Mollicutes</taxon>
        <taxon>Mycoplasmataceae</taxon>
        <taxon>Mycoplasma</taxon>
    </lineage>
</organism>
<reference evidence="1 2" key="1">
    <citation type="journal article" date="2013" name="Genome Announc.">
        <title>Genome Sequence of Mycoplasma parvum (Formerly Eperythrozoon parvum), a Diminutive Hemoplasma of the Pig.</title>
        <authorList>
            <person name="do Nascimento N.C."/>
            <person name="Dos Santos A.P."/>
            <person name="Chu Y."/>
            <person name="Guimaraes A.M."/>
            <person name="Pagliaro A."/>
            <person name="Messick J.B."/>
        </authorList>
    </citation>
    <scope>NUCLEOTIDE SEQUENCE [LARGE SCALE GENOMIC DNA]</scope>
    <source>
        <strain evidence="1 2">Indiana</strain>
    </source>
</reference>